<dbReference type="EMBL" id="CM042056">
    <property type="protein sequence ID" value="KAI3696817.1"/>
    <property type="molecule type" value="Genomic_DNA"/>
</dbReference>
<dbReference type="Proteomes" id="UP001055879">
    <property type="component" value="Linkage Group LG10"/>
</dbReference>
<evidence type="ECO:0000313" key="1">
    <source>
        <dbReference type="EMBL" id="KAI3696817.1"/>
    </source>
</evidence>
<name>A0ACB8ZFN3_ARCLA</name>
<gene>
    <name evidence="1" type="ORF">L6452_29387</name>
</gene>
<protein>
    <submittedName>
        <fullName evidence="1">Uncharacterized protein</fullName>
    </submittedName>
</protein>
<evidence type="ECO:0000313" key="2">
    <source>
        <dbReference type="Proteomes" id="UP001055879"/>
    </source>
</evidence>
<reference evidence="2" key="1">
    <citation type="journal article" date="2022" name="Mol. Ecol. Resour.">
        <title>The genomes of chicory, endive, great burdock and yacon provide insights into Asteraceae palaeo-polyploidization history and plant inulin production.</title>
        <authorList>
            <person name="Fan W."/>
            <person name="Wang S."/>
            <person name="Wang H."/>
            <person name="Wang A."/>
            <person name="Jiang F."/>
            <person name="Liu H."/>
            <person name="Zhao H."/>
            <person name="Xu D."/>
            <person name="Zhang Y."/>
        </authorList>
    </citation>
    <scope>NUCLEOTIDE SEQUENCE [LARGE SCALE GENOMIC DNA]</scope>
    <source>
        <strain evidence="2">cv. Niubang</strain>
    </source>
</reference>
<keyword evidence="2" id="KW-1185">Reference proteome</keyword>
<proteinExistence type="predicted"/>
<comment type="caution">
    <text evidence="1">The sequence shown here is derived from an EMBL/GenBank/DDBJ whole genome shotgun (WGS) entry which is preliminary data.</text>
</comment>
<sequence>MHRMQIVILLFNLLLIYNQYKNDQEKQRVLELGFLLFFVLGYLFKVFCNVYPSSTQCVMVVYERLESDGFIAVPVLKFSGHK</sequence>
<organism evidence="1 2">
    <name type="scientific">Arctium lappa</name>
    <name type="common">Greater burdock</name>
    <name type="synonym">Lappa major</name>
    <dbReference type="NCBI Taxonomy" id="4217"/>
    <lineage>
        <taxon>Eukaryota</taxon>
        <taxon>Viridiplantae</taxon>
        <taxon>Streptophyta</taxon>
        <taxon>Embryophyta</taxon>
        <taxon>Tracheophyta</taxon>
        <taxon>Spermatophyta</taxon>
        <taxon>Magnoliopsida</taxon>
        <taxon>eudicotyledons</taxon>
        <taxon>Gunneridae</taxon>
        <taxon>Pentapetalae</taxon>
        <taxon>asterids</taxon>
        <taxon>campanulids</taxon>
        <taxon>Asterales</taxon>
        <taxon>Asteraceae</taxon>
        <taxon>Carduoideae</taxon>
        <taxon>Cardueae</taxon>
        <taxon>Arctiinae</taxon>
        <taxon>Arctium</taxon>
    </lineage>
</organism>
<accession>A0ACB8ZFN3</accession>
<reference evidence="1 2" key="2">
    <citation type="journal article" date="2022" name="Mol. Ecol. Resour.">
        <title>The genomes of chicory, endive, great burdock and yacon provide insights into Asteraceae paleo-polyploidization history and plant inulin production.</title>
        <authorList>
            <person name="Fan W."/>
            <person name="Wang S."/>
            <person name="Wang H."/>
            <person name="Wang A."/>
            <person name="Jiang F."/>
            <person name="Liu H."/>
            <person name="Zhao H."/>
            <person name="Xu D."/>
            <person name="Zhang Y."/>
        </authorList>
    </citation>
    <scope>NUCLEOTIDE SEQUENCE [LARGE SCALE GENOMIC DNA]</scope>
    <source>
        <strain evidence="2">cv. Niubang</strain>
    </source>
</reference>